<dbReference type="Proteomes" id="UP001153050">
    <property type="component" value="Unassembled WGS sequence"/>
</dbReference>
<reference evidence="2 3" key="1">
    <citation type="submission" date="2022-03" db="EMBL/GenBank/DDBJ databases">
        <authorList>
            <person name="Brunel B."/>
        </authorList>
    </citation>
    <scope>NUCLEOTIDE SEQUENCE [LARGE SCALE GENOMIC DNA]</scope>
    <source>
        <strain evidence="2">STM5069sample</strain>
    </source>
</reference>
<comment type="caution">
    <text evidence="2">The sequence shown here is derived from an EMBL/GenBank/DDBJ whole genome shotgun (WGS) entry which is preliminary data.</text>
</comment>
<feature type="compositionally biased region" description="Basic and acidic residues" evidence="1">
    <location>
        <begin position="88"/>
        <end position="100"/>
    </location>
</feature>
<keyword evidence="3" id="KW-1185">Reference proteome</keyword>
<sequence length="112" mass="12586">MSCFAESYGRNSVVSALVRGRRQRARVVQEGPIPQNSQRVPIRHLLRRTGELSLLPGVLSVSAQWPTSGSTEFQSVVARGYSANWKLEHKEHNQESDRILEPPGPSSRRRIP</sequence>
<proteinExistence type="predicted"/>
<evidence type="ECO:0000313" key="3">
    <source>
        <dbReference type="Proteomes" id="UP001153050"/>
    </source>
</evidence>
<evidence type="ECO:0000256" key="1">
    <source>
        <dbReference type="SAM" id="MobiDB-lite"/>
    </source>
</evidence>
<accession>A0ABM9DTQ0</accession>
<organism evidence="2 3">
    <name type="scientific">Mesorhizobium escarrei</name>
    <dbReference type="NCBI Taxonomy" id="666018"/>
    <lineage>
        <taxon>Bacteria</taxon>
        <taxon>Pseudomonadati</taxon>
        <taxon>Pseudomonadota</taxon>
        <taxon>Alphaproteobacteria</taxon>
        <taxon>Hyphomicrobiales</taxon>
        <taxon>Phyllobacteriaceae</taxon>
        <taxon>Mesorhizobium</taxon>
    </lineage>
</organism>
<name>A0ABM9DTQ0_9HYPH</name>
<feature type="region of interest" description="Disordered" evidence="1">
    <location>
        <begin position="88"/>
        <end position="112"/>
    </location>
</feature>
<dbReference type="EMBL" id="CAKXZT010000116">
    <property type="protein sequence ID" value="CAH2399554.1"/>
    <property type="molecule type" value="Genomic_DNA"/>
</dbReference>
<protein>
    <submittedName>
        <fullName evidence="2">Uncharacterized protein</fullName>
    </submittedName>
</protein>
<evidence type="ECO:0000313" key="2">
    <source>
        <dbReference type="EMBL" id="CAH2399554.1"/>
    </source>
</evidence>
<gene>
    <name evidence="2" type="ORF">MES5069_220221</name>
</gene>